<reference evidence="9 10" key="1">
    <citation type="submission" date="2019-07" db="EMBL/GenBank/DDBJ databases">
        <authorList>
            <person name="Zhao L.H."/>
        </authorList>
    </citation>
    <scope>NUCLEOTIDE SEQUENCE [LARGE SCALE GENOMIC DNA]</scope>
    <source>
        <strain evidence="9 10">Co35</strain>
    </source>
</reference>
<evidence type="ECO:0000256" key="3">
    <source>
        <dbReference type="ARBA" id="ARBA00022475"/>
    </source>
</evidence>
<feature type="transmembrane region" description="Helical" evidence="8">
    <location>
        <begin position="353"/>
        <end position="377"/>
    </location>
</feature>
<keyword evidence="2" id="KW-0813">Transport</keyword>
<dbReference type="GO" id="GO:0008324">
    <property type="term" value="F:monoatomic cation transmembrane transporter activity"/>
    <property type="evidence" value="ECO:0007669"/>
    <property type="project" value="InterPro"/>
</dbReference>
<keyword evidence="7 8" id="KW-0472">Membrane</keyword>
<feature type="transmembrane region" description="Helical" evidence="8">
    <location>
        <begin position="301"/>
        <end position="332"/>
    </location>
</feature>
<dbReference type="AlphaFoldDB" id="A0A554S7X1"/>
<dbReference type="Pfam" id="PF02386">
    <property type="entry name" value="TrkH"/>
    <property type="match status" value="1"/>
</dbReference>
<dbReference type="OrthoDB" id="9810952at2"/>
<feature type="transmembrane region" description="Helical" evidence="8">
    <location>
        <begin position="412"/>
        <end position="434"/>
    </location>
</feature>
<feature type="transmembrane region" description="Helical" evidence="8">
    <location>
        <begin position="131"/>
        <end position="152"/>
    </location>
</feature>
<feature type="transmembrane region" description="Helical" evidence="8">
    <location>
        <begin position="80"/>
        <end position="110"/>
    </location>
</feature>
<evidence type="ECO:0000313" key="9">
    <source>
        <dbReference type="EMBL" id="TSD62444.1"/>
    </source>
</evidence>
<gene>
    <name evidence="9" type="ORF">FNM00_12030</name>
</gene>
<comment type="caution">
    <text evidence="9">The sequence shown here is derived from an EMBL/GenBank/DDBJ whole genome shotgun (WGS) entry which is preliminary data.</text>
</comment>
<protein>
    <submittedName>
        <fullName evidence="9">TrkH family potassium uptake protein</fullName>
    </submittedName>
</protein>
<feature type="transmembrane region" description="Helical" evidence="8">
    <location>
        <begin position="235"/>
        <end position="254"/>
    </location>
</feature>
<dbReference type="GO" id="GO:0005886">
    <property type="term" value="C:plasma membrane"/>
    <property type="evidence" value="ECO:0007669"/>
    <property type="project" value="UniProtKB-SubCell"/>
</dbReference>
<accession>A0A554S7X1</accession>
<dbReference type="EMBL" id="VLNT01000009">
    <property type="protein sequence ID" value="TSD62444.1"/>
    <property type="molecule type" value="Genomic_DNA"/>
</dbReference>
<evidence type="ECO:0000313" key="10">
    <source>
        <dbReference type="Proteomes" id="UP000316988"/>
    </source>
</evidence>
<keyword evidence="5 8" id="KW-1133">Transmembrane helix</keyword>
<keyword evidence="6" id="KW-0406">Ion transport</keyword>
<dbReference type="PANTHER" id="PTHR32024">
    <property type="entry name" value="TRK SYSTEM POTASSIUM UPTAKE PROTEIN TRKG-RELATED"/>
    <property type="match status" value="1"/>
</dbReference>
<evidence type="ECO:0000256" key="6">
    <source>
        <dbReference type="ARBA" id="ARBA00023065"/>
    </source>
</evidence>
<evidence type="ECO:0000256" key="8">
    <source>
        <dbReference type="SAM" id="Phobius"/>
    </source>
</evidence>
<keyword evidence="3" id="KW-1003">Cell membrane</keyword>
<dbReference type="InterPro" id="IPR003445">
    <property type="entry name" value="Cat_transpt"/>
</dbReference>
<dbReference type="PANTHER" id="PTHR32024:SF1">
    <property type="entry name" value="KTR SYSTEM POTASSIUM UPTAKE PROTEIN B"/>
    <property type="match status" value="1"/>
</dbReference>
<evidence type="ECO:0000256" key="1">
    <source>
        <dbReference type="ARBA" id="ARBA00004651"/>
    </source>
</evidence>
<name>A0A554S7X1_9ACTN</name>
<comment type="subcellular location">
    <subcellularLocation>
        <location evidence="1">Cell membrane</location>
        <topology evidence="1">Multi-pass membrane protein</topology>
    </subcellularLocation>
</comment>
<sequence>MRPSRRLHIPAAIAHPVRLLPLAFLGLILIGTLLLLLPIARSGPGSPTFLDALFTATSAVTVTGLTTVDTGTYWSPVGHVIILLLVEIGGIGIIALATILGLFIGGRLGLRTQMLAQVDMHVVSFGDVRPLFRRVTVTLLSFQAVIAVVLTLRYRAAYFDSWLESVWHGVFDAVMAFNNAGFSLNTDSLATYAGDIGVIVPVSIAVFIGAFGFPVLAELYRGWRRPSRWTIHTRLTVWGSFLLLAVGSLAFLVIEWSNPSTLATQPFVDKIATSVEGGIMTRSGGLQSFDWALVRPETQGIAILMMFIGGGSASTAGGIKITTFLLLAFVILAELRGDPEVQIGRRSISGRTIRTALSIALIAVMLVVGSTLLLMTLSGASYIEALFEATSAFGTVGLSTGLTPHLTAPSQLLLIGLMFVGRVGTIAAASAFVLRRRQPRYHLPEEQPIIG</sequence>
<feature type="transmembrane region" description="Helical" evidence="8">
    <location>
        <begin position="198"/>
        <end position="223"/>
    </location>
</feature>
<feature type="transmembrane region" description="Helical" evidence="8">
    <location>
        <begin position="20"/>
        <end position="37"/>
    </location>
</feature>
<organism evidence="9 10">
    <name type="scientific">Aeromicrobium piscarium</name>
    <dbReference type="NCBI Taxonomy" id="2590901"/>
    <lineage>
        <taxon>Bacteria</taxon>
        <taxon>Bacillati</taxon>
        <taxon>Actinomycetota</taxon>
        <taxon>Actinomycetes</taxon>
        <taxon>Propionibacteriales</taxon>
        <taxon>Nocardioidaceae</taxon>
        <taxon>Aeromicrobium</taxon>
    </lineage>
</organism>
<proteinExistence type="predicted"/>
<keyword evidence="10" id="KW-1185">Reference proteome</keyword>
<evidence type="ECO:0000256" key="7">
    <source>
        <dbReference type="ARBA" id="ARBA00023136"/>
    </source>
</evidence>
<dbReference type="GO" id="GO:0030001">
    <property type="term" value="P:metal ion transport"/>
    <property type="evidence" value="ECO:0007669"/>
    <property type="project" value="UniProtKB-ARBA"/>
</dbReference>
<evidence type="ECO:0000256" key="4">
    <source>
        <dbReference type="ARBA" id="ARBA00022692"/>
    </source>
</evidence>
<dbReference type="RefSeq" id="WP_143913878.1">
    <property type="nucleotide sequence ID" value="NZ_VLNT01000009.1"/>
</dbReference>
<evidence type="ECO:0000256" key="5">
    <source>
        <dbReference type="ARBA" id="ARBA00022989"/>
    </source>
</evidence>
<evidence type="ECO:0000256" key="2">
    <source>
        <dbReference type="ARBA" id="ARBA00022448"/>
    </source>
</evidence>
<keyword evidence="4 8" id="KW-0812">Transmembrane</keyword>
<dbReference type="Proteomes" id="UP000316988">
    <property type="component" value="Unassembled WGS sequence"/>
</dbReference>